<proteinExistence type="predicted"/>
<reference evidence="1" key="1">
    <citation type="submission" date="2018-05" db="EMBL/GenBank/DDBJ databases">
        <authorList>
            <person name="Lanie J.A."/>
            <person name="Ng W.-L."/>
            <person name="Kazmierczak K.M."/>
            <person name="Andrzejewski T.M."/>
            <person name="Davidsen T.M."/>
            <person name="Wayne K.J."/>
            <person name="Tettelin H."/>
            <person name="Glass J.I."/>
            <person name="Rusch D."/>
            <person name="Podicherti R."/>
            <person name="Tsui H.-C.T."/>
            <person name="Winkler M.E."/>
        </authorList>
    </citation>
    <scope>NUCLEOTIDE SEQUENCE</scope>
</reference>
<gene>
    <name evidence="1" type="ORF">METZ01_LOCUS97160</name>
</gene>
<dbReference type="EMBL" id="UINC01009911">
    <property type="protein sequence ID" value="SVA44306.1"/>
    <property type="molecule type" value="Genomic_DNA"/>
</dbReference>
<sequence length="38" mass="4253">MEPELIEKSLLTKSVKAVISGLNQKNLITKLNELINMV</sequence>
<dbReference type="AlphaFoldDB" id="A0A381VVG9"/>
<protein>
    <submittedName>
        <fullName evidence="1">Uncharacterized protein</fullName>
    </submittedName>
</protein>
<name>A0A381VVG9_9ZZZZ</name>
<organism evidence="1">
    <name type="scientific">marine metagenome</name>
    <dbReference type="NCBI Taxonomy" id="408172"/>
    <lineage>
        <taxon>unclassified sequences</taxon>
        <taxon>metagenomes</taxon>
        <taxon>ecological metagenomes</taxon>
    </lineage>
</organism>
<accession>A0A381VVG9</accession>
<evidence type="ECO:0000313" key="1">
    <source>
        <dbReference type="EMBL" id="SVA44306.1"/>
    </source>
</evidence>